<dbReference type="GO" id="GO:0005737">
    <property type="term" value="C:cytoplasm"/>
    <property type="evidence" value="ECO:0007669"/>
    <property type="project" value="TreeGrafter"/>
</dbReference>
<dbReference type="AlphaFoldDB" id="A0A915LR36"/>
<dbReference type="Gene3D" id="2.30.29.30">
    <property type="entry name" value="Pleckstrin-homology domain (PH domain)/Phosphotyrosine-binding domain (PTB)"/>
    <property type="match status" value="1"/>
</dbReference>
<dbReference type="Proteomes" id="UP000887561">
    <property type="component" value="Unplaced"/>
</dbReference>
<feature type="domain" description="PH" evidence="2">
    <location>
        <begin position="41"/>
        <end position="148"/>
    </location>
</feature>
<dbReference type="Pfam" id="PF22697">
    <property type="entry name" value="SOS1_NGEF_PH"/>
    <property type="match status" value="1"/>
</dbReference>
<accession>A0A915LR36</accession>
<organism evidence="3 4">
    <name type="scientific">Meloidogyne javanica</name>
    <name type="common">Root-knot nematode worm</name>
    <dbReference type="NCBI Taxonomy" id="6303"/>
    <lineage>
        <taxon>Eukaryota</taxon>
        <taxon>Metazoa</taxon>
        <taxon>Ecdysozoa</taxon>
        <taxon>Nematoda</taxon>
        <taxon>Chromadorea</taxon>
        <taxon>Rhabditida</taxon>
        <taxon>Tylenchina</taxon>
        <taxon>Tylenchomorpha</taxon>
        <taxon>Tylenchoidea</taxon>
        <taxon>Meloidogynidae</taxon>
        <taxon>Meloidogyninae</taxon>
        <taxon>Meloidogyne</taxon>
        <taxon>Meloidogyne incognita group</taxon>
    </lineage>
</organism>
<name>A0A915LR36_MELJA</name>
<dbReference type="PANTHER" id="PTHR22826:SF106">
    <property type="entry name" value="TRIO, ISOFORM A"/>
    <property type="match status" value="1"/>
</dbReference>
<dbReference type="InterPro" id="IPR001849">
    <property type="entry name" value="PH_domain"/>
</dbReference>
<dbReference type="SUPFAM" id="SSF50729">
    <property type="entry name" value="PH domain-like"/>
    <property type="match status" value="1"/>
</dbReference>
<dbReference type="PANTHER" id="PTHR22826">
    <property type="entry name" value="RHO GUANINE EXCHANGE FACTOR-RELATED"/>
    <property type="match status" value="1"/>
</dbReference>
<protein>
    <submittedName>
        <fullName evidence="4">PH domain-containing protein</fullName>
    </submittedName>
</protein>
<dbReference type="GO" id="GO:0005085">
    <property type="term" value="F:guanyl-nucleotide exchange factor activity"/>
    <property type="evidence" value="ECO:0007669"/>
    <property type="project" value="UniProtKB-KW"/>
</dbReference>
<evidence type="ECO:0000313" key="3">
    <source>
        <dbReference type="Proteomes" id="UP000887561"/>
    </source>
</evidence>
<dbReference type="InterPro" id="IPR011993">
    <property type="entry name" value="PH-like_dom_sf"/>
</dbReference>
<proteinExistence type="predicted"/>
<dbReference type="PROSITE" id="PS50003">
    <property type="entry name" value="PH_DOMAIN"/>
    <property type="match status" value="1"/>
</dbReference>
<reference evidence="4" key="1">
    <citation type="submission" date="2022-11" db="UniProtKB">
        <authorList>
            <consortium name="WormBaseParasite"/>
        </authorList>
    </citation>
    <scope>IDENTIFICATION</scope>
</reference>
<dbReference type="InterPro" id="IPR051336">
    <property type="entry name" value="RhoGEF_Guanine_NuclExch_SF"/>
</dbReference>
<evidence type="ECO:0000259" key="2">
    <source>
        <dbReference type="PROSITE" id="PS50003"/>
    </source>
</evidence>
<evidence type="ECO:0000313" key="4">
    <source>
        <dbReference type="WBParaSite" id="scaffold17004_cov127.g18475"/>
    </source>
</evidence>
<dbReference type="WBParaSite" id="scaffold17004_cov127.g18475">
    <property type="protein sequence ID" value="scaffold17004_cov127.g18475"/>
    <property type="gene ID" value="scaffold17004_cov127.g18475"/>
</dbReference>
<evidence type="ECO:0000256" key="1">
    <source>
        <dbReference type="ARBA" id="ARBA00022658"/>
    </source>
</evidence>
<dbReference type="InterPro" id="IPR055251">
    <property type="entry name" value="SOS1_NGEF_PH"/>
</dbReference>
<sequence>MYQGGRIVNAYEIVLSIPKLANDRMHLKSFEDYQKYNVGDFVMQDIFLVSEPKRYFKREREFQIFLFESNIVFTKREELSLKKTGYVFKDSMLLRELHVVEHIEGDNTKFGLRKSAFPYQNDQNTTVLKANTEAQRILWVKTLRDLKMDIGRHKTIGGGGGSNTESNRGSRDSQSSLILQSVVASTTLVAQLVPLEDASLSYQSIDSGHN</sequence>
<dbReference type="GO" id="GO:0019898">
    <property type="term" value="C:extrinsic component of membrane"/>
    <property type="evidence" value="ECO:0007669"/>
    <property type="project" value="TreeGrafter"/>
</dbReference>
<keyword evidence="1" id="KW-0344">Guanine-nucleotide releasing factor</keyword>
<keyword evidence="3" id="KW-1185">Reference proteome</keyword>